<feature type="region of interest" description="Disordered" evidence="2">
    <location>
        <begin position="688"/>
        <end position="717"/>
    </location>
</feature>
<name>A0ABP1CXH5_9APHY</name>
<dbReference type="Proteomes" id="UP001497453">
    <property type="component" value="Chromosome 2"/>
</dbReference>
<protein>
    <recommendedName>
        <fullName evidence="3">Up-regulated during septation protein 1 domain-containing protein</fullName>
    </recommendedName>
</protein>
<accession>A0ABP1CXH5</accession>
<feature type="region of interest" description="Disordered" evidence="2">
    <location>
        <begin position="1"/>
        <end position="148"/>
    </location>
</feature>
<feature type="compositionally biased region" description="Low complexity" evidence="2">
    <location>
        <begin position="91"/>
        <end position="100"/>
    </location>
</feature>
<feature type="coiled-coil region" evidence="1">
    <location>
        <begin position="362"/>
        <end position="522"/>
    </location>
</feature>
<organism evidence="4 5">
    <name type="scientific">Somion occarium</name>
    <dbReference type="NCBI Taxonomy" id="3059160"/>
    <lineage>
        <taxon>Eukaryota</taxon>
        <taxon>Fungi</taxon>
        <taxon>Dikarya</taxon>
        <taxon>Basidiomycota</taxon>
        <taxon>Agaricomycotina</taxon>
        <taxon>Agaricomycetes</taxon>
        <taxon>Polyporales</taxon>
        <taxon>Cerrenaceae</taxon>
        <taxon>Somion</taxon>
    </lineage>
</organism>
<evidence type="ECO:0000256" key="2">
    <source>
        <dbReference type="SAM" id="MobiDB-lite"/>
    </source>
</evidence>
<keyword evidence="5" id="KW-1185">Reference proteome</keyword>
<dbReference type="InterPro" id="IPR029191">
    <property type="entry name" value="Uds1"/>
</dbReference>
<evidence type="ECO:0000256" key="1">
    <source>
        <dbReference type="SAM" id="Coils"/>
    </source>
</evidence>
<sequence>MNGVRRFLGGGGSGTTTPTTQGTPLPATPPTTAPLFISKPSWPPNSPPQSPPGTSPPQLTSPKTTTAALFFRRDKQRPIPTSEDENGIANSSSIQSPRSSNGILSTPSTPSRSTNGLPQASSPGAGPSSPSRLPLPQRVSQLSRKSVDRVAPASLDLKRISGTSNIRDELLISLLASEAVVDSRGYEALSSEEVEELKKEYQVLSSRLVALNKKLQLETKMRDAALSLSKANASYKNVSKQSADQLDAANRKVETAQKELWKVSERANEIQRRLLEHRASVLSYSLSSLEKKIAPPDTASGDTSTNSGYSTPNRSSQISPTATSMTSLQSASSKARFEHFFAGHSDAVTPSTPRRPPTTAEVQELEEKLKAATSALEAANAKQAKMSRELSLLRLDKEQIETTLSMELQNAEDTINALEKETDRWEEVDVQYRKLQEEKDVWEQEHVELESRRQEVGELQQRVQLLEQRSGEASDIEQLIVKERETHKVEIESKSRELDQAKQAWEADRAAWELEKSTLESQIQESAAKLQEALVAGEHKAKLDECFDALRDLVQVHGILLVTREPTLTGLVASVGHHLENFSIKLTANTRAQEEWAAVRTKLEEDVRVGLDKREALFEELDKARRERDEVKSEVRDLQGQLQEQSFASVASSVSLSGPVEYTGDAEKVVAVLKPLWAILPSPEARAGKMGSRFRAGSPGSPTSSPVTPRPGPSLSEMDVRSLKTLYDPKGLPFQAGNKPESFTVEAFADRVQALIADDRALIERLVRFAQAHDLLKKNAERAQKLAQESNIALETYQKQVKLLEERGLSMMTKQAELQDEVHDLQETIDLITAEKLEMETHAAEQAETCRQLTDANNSLSARALTLASEAASASDGARKRLEAELAECNAALKKARAEIDSMRESQQVQQMALMEELNSVQTENDSLRTQLRAKK</sequence>
<gene>
    <name evidence="4" type="ORF">GFSPODELE1_LOCUS3114</name>
</gene>
<feature type="compositionally biased region" description="Low complexity" evidence="2">
    <location>
        <begin position="697"/>
        <end position="707"/>
    </location>
</feature>
<evidence type="ECO:0000313" key="4">
    <source>
        <dbReference type="EMBL" id="CAL1700353.1"/>
    </source>
</evidence>
<reference evidence="5" key="1">
    <citation type="submission" date="2024-04" db="EMBL/GenBank/DDBJ databases">
        <authorList>
            <person name="Shaw F."/>
            <person name="Minotto A."/>
        </authorList>
    </citation>
    <scope>NUCLEOTIDE SEQUENCE [LARGE SCALE GENOMIC DNA]</scope>
</reference>
<feature type="coiled-coil region" evidence="1">
    <location>
        <begin position="239"/>
        <end position="273"/>
    </location>
</feature>
<evidence type="ECO:0000259" key="3">
    <source>
        <dbReference type="Pfam" id="PF15456"/>
    </source>
</evidence>
<feature type="domain" description="Up-regulated during septation protein 1" evidence="3">
    <location>
        <begin position="172"/>
        <end position="284"/>
    </location>
</feature>
<feature type="compositionally biased region" description="Low complexity" evidence="2">
    <location>
        <begin position="118"/>
        <end position="138"/>
    </location>
</feature>
<keyword evidence="1" id="KW-0175">Coiled coil</keyword>
<dbReference type="PANTHER" id="PTHR45615:SF40">
    <property type="entry name" value="MYOSIN HEAVY CHAIN, NON-MUSCLE"/>
    <property type="match status" value="1"/>
</dbReference>
<feature type="compositionally biased region" description="Polar residues" evidence="2">
    <location>
        <begin position="300"/>
        <end position="330"/>
    </location>
</feature>
<feature type="coiled-coil region" evidence="1">
    <location>
        <begin position="879"/>
        <end position="931"/>
    </location>
</feature>
<feature type="compositionally biased region" description="Polar residues" evidence="2">
    <location>
        <begin position="101"/>
        <end position="117"/>
    </location>
</feature>
<feature type="compositionally biased region" description="Low complexity" evidence="2">
    <location>
        <begin position="15"/>
        <end position="25"/>
    </location>
</feature>
<dbReference type="Pfam" id="PF15456">
    <property type="entry name" value="Uds1"/>
    <property type="match status" value="1"/>
</dbReference>
<feature type="coiled-coil region" evidence="1">
    <location>
        <begin position="780"/>
        <end position="835"/>
    </location>
</feature>
<feature type="compositionally biased region" description="Pro residues" evidence="2">
    <location>
        <begin position="41"/>
        <end position="55"/>
    </location>
</feature>
<evidence type="ECO:0000313" key="5">
    <source>
        <dbReference type="Proteomes" id="UP001497453"/>
    </source>
</evidence>
<feature type="coiled-coil region" evidence="1">
    <location>
        <begin position="614"/>
        <end position="641"/>
    </location>
</feature>
<dbReference type="EMBL" id="OZ037945">
    <property type="protein sequence ID" value="CAL1700353.1"/>
    <property type="molecule type" value="Genomic_DNA"/>
</dbReference>
<dbReference type="PANTHER" id="PTHR45615">
    <property type="entry name" value="MYOSIN HEAVY CHAIN, NON-MUSCLE"/>
    <property type="match status" value="1"/>
</dbReference>
<proteinExistence type="predicted"/>
<feature type="region of interest" description="Disordered" evidence="2">
    <location>
        <begin position="293"/>
        <end position="330"/>
    </location>
</feature>